<dbReference type="AlphaFoldDB" id="A0A841T6M6"/>
<evidence type="ECO:0000259" key="1">
    <source>
        <dbReference type="Pfam" id="PF13712"/>
    </source>
</evidence>
<feature type="domain" description="Streptomycin biosynthesis protein StrF" evidence="1">
    <location>
        <begin position="10"/>
        <end position="220"/>
    </location>
</feature>
<reference evidence="2 3" key="1">
    <citation type="submission" date="2020-08" db="EMBL/GenBank/DDBJ databases">
        <title>Cohnella phylogeny.</title>
        <authorList>
            <person name="Dunlap C."/>
        </authorList>
    </citation>
    <scope>NUCLEOTIDE SEQUENCE [LARGE SCALE GENOMIC DNA]</scope>
    <source>
        <strain evidence="2 3">DSM 103658</strain>
    </source>
</reference>
<accession>A0A841T6M6</accession>
<keyword evidence="3" id="KW-1185">Reference proteome</keyword>
<name>A0A841T6M6_9BACL</name>
<dbReference type="EMBL" id="JACJVN010000028">
    <property type="protein sequence ID" value="MBB6677193.1"/>
    <property type="molecule type" value="Genomic_DNA"/>
</dbReference>
<comment type="caution">
    <text evidence="2">The sequence shown here is derived from an EMBL/GenBank/DDBJ whole genome shotgun (WGS) entry which is preliminary data.</text>
</comment>
<dbReference type="Pfam" id="PF13712">
    <property type="entry name" value="Glyco_tranf_2_5"/>
    <property type="match status" value="1"/>
</dbReference>
<organism evidence="2 3">
    <name type="scientific">Cohnella lubricantis</name>
    <dbReference type="NCBI Taxonomy" id="2163172"/>
    <lineage>
        <taxon>Bacteria</taxon>
        <taxon>Bacillati</taxon>
        <taxon>Bacillota</taxon>
        <taxon>Bacilli</taxon>
        <taxon>Bacillales</taxon>
        <taxon>Paenibacillaceae</taxon>
        <taxon>Cohnella</taxon>
    </lineage>
</organism>
<evidence type="ECO:0000313" key="3">
    <source>
        <dbReference type="Proteomes" id="UP000574133"/>
    </source>
</evidence>
<dbReference type="Gene3D" id="3.90.550.10">
    <property type="entry name" value="Spore Coat Polysaccharide Biosynthesis Protein SpsA, Chain A"/>
    <property type="match status" value="1"/>
</dbReference>
<dbReference type="Proteomes" id="UP000574133">
    <property type="component" value="Unassembled WGS sequence"/>
</dbReference>
<dbReference type="InterPro" id="IPR029044">
    <property type="entry name" value="Nucleotide-diphossugar_trans"/>
</dbReference>
<sequence length="237" mass="27121">MLEIHPRKVAFICCTNDEEMFEECSLYIRSLDVPDGFEIDIVPITGASGMTSGYNEGIKRTDAKYKVYMHQDVYILHRSFIRDMVQLFEASPEIGLIGMTGARTFPIHGRWWEGGDTAGKVYGTINGVVQLMNFGDIEEDFAFVETVDGLLMMTQYDLPWRDDVLSGWHYYDIAQSLEYLRAGYRIAVPRQEQPWVLHDCGVSYVDPSFADAKRLFMQEYGPMLDRLRGRVTIGQPS</sequence>
<dbReference type="InterPro" id="IPR059123">
    <property type="entry name" value="StrF_dom"/>
</dbReference>
<proteinExistence type="predicted"/>
<gene>
    <name evidence="2" type="ORF">H4Q31_07615</name>
</gene>
<dbReference type="SUPFAM" id="SSF53448">
    <property type="entry name" value="Nucleotide-diphospho-sugar transferases"/>
    <property type="match status" value="1"/>
</dbReference>
<dbReference type="RefSeq" id="WP_185178479.1">
    <property type="nucleotide sequence ID" value="NZ_CBCSEP010000004.1"/>
</dbReference>
<evidence type="ECO:0000313" key="2">
    <source>
        <dbReference type="EMBL" id="MBB6677193.1"/>
    </source>
</evidence>
<protein>
    <recommendedName>
        <fullName evidence="1">Streptomycin biosynthesis protein StrF domain-containing protein</fullName>
    </recommendedName>
</protein>